<dbReference type="Proteomes" id="UP000799754">
    <property type="component" value="Unassembled WGS sequence"/>
</dbReference>
<dbReference type="EMBL" id="MU006703">
    <property type="protein sequence ID" value="KAF2632456.1"/>
    <property type="molecule type" value="Genomic_DNA"/>
</dbReference>
<reference evidence="1" key="1">
    <citation type="journal article" date="2020" name="Stud. Mycol.">
        <title>101 Dothideomycetes genomes: a test case for predicting lifestyles and emergence of pathogens.</title>
        <authorList>
            <person name="Haridas S."/>
            <person name="Albert R."/>
            <person name="Binder M."/>
            <person name="Bloem J."/>
            <person name="Labutti K."/>
            <person name="Salamov A."/>
            <person name="Andreopoulos B."/>
            <person name="Baker S."/>
            <person name="Barry K."/>
            <person name="Bills G."/>
            <person name="Bluhm B."/>
            <person name="Cannon C."/>
            <person name="Castanera R."/>
            <person name="Culley D."/>
            <person name="Daum C."/>
            <person name="Ezra D."/>
            <person name="Gonzalez J."/>
            <person name="Henrissat B."/>
            <person name="Kuo A."/>
            <person name="Liang C."/>
            <person name="Lipzen A."/>
            <person name="Lutzoni F."/>
            <person name="Magnuson J."/>
            <person name="Mondo S."/>
            <person name="Nolan M."/>
            <person name="Ohm R."/>
            <person name="Pangilinan J."/>
            <person name="Park H.-J."/>
            <person name="Ramirez L."/>
            <person name="Alfaro M."/>
            <person name="Sun H."/>
            <person name="Tritt A."/>
            <person name="Yoshinaga Y."/>
            <person name="Zwiers L.-H."/>
            <person name="Turgeon B."/>
            <person name="Goodwin S."/>
            <person name="Spatafora J."/>
            <person name="Crous P."/>
            <person name="Grigoriev I."/>
        </authorList>
    </citation>
    <scope>NUCLEOTIDE SEQUENCE</scope>
    <source>
        <strain evidence="1">CBS 525.71</strain>
    </source>
</reference>
<keyword evidence="2" id="KW-1185">Reference proteome</keyword>
<comment type="caution">
    <text evidence="1">The sequence shown here is derived from an EMBL/GenBank/DDBJ whole genome shotgun (WGS) entry which is preliminary data.</text>
</comment>
<name>A0ACB6SE67_9PLEO</name>
<evidence type="ECO:0000313" key="1">
    <source>
        <dbReference type="EMBL" id="KAF2632456.1"/>
    </source>
</evidence>
<accession>A0ACB6SE67</accession>
<sequence length="59" mass="7001">MQCYHAIRHRNRRHNESKLAYTLLIELRCQRDSHIAAATRDYSPSTKQHSSHVSRTQHC</sequence>
<protein>
    <submittedName>
        <fullName evidence="1">Uncharacterized protein</fullName>
    </submittedName>
</protein>
<evidence type="ECO:0000313" key="2">
    <source>
        <dbReference type="Proteomes" id="UP000799754"/>
    </source>
</evidence>
<proteinExistence type="predicted"/>
<organism evidence="1 2">
    <name type="scientific">Macroventuria anomochaeta</name>
    <dbReference type="NCBI Taxonomy" id="301207"/>
    <lineage>
        <taxon>Eukaryota</taxon>
        <taxon>Fungi</taxon>
        <taxon>Dikarya</taxon>
        <taxon>Ascomycota</taxon>
        <taxon>Pezizomycotina</taxon>
        <taxon>Dothideomycetes</taxon>
        <taxon>Pleosporomycetidae</taxon>
        <taxon>Pleosporales</taxon>
        <taxon>Pleosporineae</taxon>
        <taxon>Didymellaceae</taxon>
        <taxon>Macroventuria</taxon>
    </lineage>
</organism>
<gene>
    <name evidence="1" type="ORF">BU25DRAFT_406981</name>
</gene>